<keyword evidence="8" id="KW-1185">Reference proteome</keyword>
<dbReference type="AlphaFoldDB" id="A0A3N0YGS1"/>
<dbReference type="GO" id="GO:0000978">
    <property type="term" value="F:RNA polymerase II cis-regulatory region sequence-specific DNA binding"/>
    <property type="evidence" value="ECO:0007669"/>
    <property type="project" value="TreeGrafter"/>
</dbReference>
<feature type="compositionally biased region" description="Basic residues" evidence="5">
    <location>
        <begin position="419"/>
        <end position="428"/>
    </location>
</feature>
<protein>
    <submittedName>
        <fullName evidence="7">DNA-binding protein Rfx5</fullName>
    </submittedName>
</protein>
<feature type="region of interest" description="Disordered" evidence="5">
    <location>
        <begin position="248"/>
        <end position="305"/>
    </location>
</feature>
<comment type="caution">
    <text evidence="7">The sequence shown here is derived from an EMBL/GenBank/DDBJ whole genome shotgun (WGS) entry which is preliminary data.</text>
</comment>
<name>A0A3N0YGS1_ANAGA</name>
<proteinExistence type="inferred from homology"/>
<dbReference type="Gene3D" id="1.10.10.10">
    <property type="entry name" value="Winged helix-like DNA-binding domain superfamily/Winged helix DNA-binding domain"/>
    <property type="match status" value="1"/>
</dbReference>
<evidence type="ECO:0000256" key="1">
    <source>
        <dbReference type="ARBA" id="ARBA00004123"/>
    </source>
</evidence>
<dbReference type="EMBL" id="RJVU01042611">
    <property type="protein sequence ID" value="ROL45060.1"/>
    <property type="molecule type" value="Genomic_DNA"/>
</dbReference>
<evidence type="ECO:0000256" key="3">
    <source>
        <dbReference type="ARBA" id="ARBA00023242"/>
    </source>
</evidence>
<feature type="region of interest" description="Disordered" evidence="5">
    <location>
        <begin position="383"/>
        <end position="448"/>
    </location>
</feature>
<keyword evidence="3" id="KW-0539">Nucleus</keyword>
<organism evidence="7 8">
    <name type="scientific">Anabarilius grahami</name>
    <name type="common">Kanglang fish</name>
    <name type="synonym">Barilius grahami</name>
    <dbReference type="NCBI Taxonomy" id="495550"/>
    <lineage>
        <taxon>Eukaryota</taxon>
        <taxon>Metazoa</taxon>
        <taxon>Chordata</taxon>
        <taxon>Craniata</taxon>
        <taxon>Vertebrata</taxon>
        <taxon>Euteleostomi</taxon>
        <taxon>Actinopterygii</taxon>
        <taxon>Neopterygii</taxon>
        <taxon>Teleostei</taxon>
        <taxon>Ostariophysi</taxon>
        <taxon>Cypriniformes</taxon>
        <taxon>Xenocyprididae</taxon>
        <taxon>Xenocypridinae</taxon>
        <taxon>Xenocypridinae incertae sedis</taxon>
        <taxon>Anabarilius</taxon>
    </lineage>
</organism>
<accession>A0A3N0YGS1</accession>
<comment type="similarity">
    <text evidence="4">Belongs to the RFX family.</text>
</comment>
<dbReference type="OrthoDB" id="10069709at2759"/>
<sequence length="608" mass="66064">MAEDQLKADASAGEGETEPSMLLQKLKSNISKNVQGKVDKILEDVQRFSDNDKLYLYLQLPSGPSAGEKSGDSNSVNTADQLHTCNWIRSHLEEHPDTCLPKQDVYETYRKHCDNLQHRPLSAANFGKIIRDIFPNIKARRLGVYSRLSLNIIASTYCYSGIRRKTVLNMPLLPNLDLKNDPSELTELVQTYKQEVTEAACELICDWAQKILKRSFDTVVEIARFLVQEHIVNPRCSQAELVTSAALAGGPSKPHKAMKKIPAASRSGGAEEDNGSAENKQKEKDGVEQPPSNKQQVSDKPTNKVESARVEAYMKKLPQLLPRGTVPEKTSPPCLAPADSGSVQVTLPITVTTIPSQPGGTVPLMILPSGMLSYSECEKTSSTVTTSAAPTPVVQRARPAAPKRGPDPSTSVSATGVAPKRKRGRPRKPRPEDMAPQVPSTPNPNPALATRGVIQKAMPSCAPTTPSQLVEIVFPDQQSLMLSQLSTIQEVTDAEHRGVVMQCHPAPEPEKQQSVLLMQGPNHPGYELTSRRMVIQRAPLSREGRPVPIEVPQSAISYLPPATLLEDRGEVEITLTPVEPQADSMPNSAGIPSCFGSLSGETPKPDAP</sequence>
<evidence type="ECO:0000256" key="5">
    <source>
        <dbReference type="SAM" id="MobiDB-lite"/>
    </source>
</evidence>
<dbReference type="GO" id="GO:0000981">
    <property type="term" value="F:DNA-binding transcription factor activity, RNA polymerase II-specific"/>
    <property type="evidence" value="ECO:0007669"/>
    <property type="project" value="TreeGrafter"/>
</dbReference>
<dbReference type="SUPFAM" id="SSF46785">
    <property type="entry name" value="Winged helix' DNA-binding domain"/>
    <property type="match status" value="1"/>
</dbReference>
<dbReference type="Pfam" id="PF02257">
    <property type="entry name" value="RFX_DNA_binding"/>
    <property type="match status" value="1"/>
</dbReference>
<comment type="subcellular location">
    <subcellularLocation>
        <location evidence="1">Nucleus</location>
    </subcellularLocation>
</comment>
<feature type="compositionally biased region" description="Low complexity" evidence="5">
    <location>
        <begin position="383"/>
        <end position="394"/>
    </location>
</feature>
<feature type="region of interest" description="Disordered" evidence="5">
    <location>
        <begin position="1"/>
        <end position="21"/>
    </location>
</feature>
<keyword evidence="2 7" id="KW-0238">DNA-binding</keyword>
<dbReference type="InterPro" id="IPR039779">
    <property type="entry name" value="RFX-like"/>
</dbReference>
<feature type="compositionally biased region" description="Polar residues" evidence="5">
    <location>
        <begin position="290"/>
        <end position="300"/>
    </location>
</feature>
<evidence type="ECO:0000313" key="7">
    <source>
        <dbReference type="EMBL" id="ROL45060.1"/>
    </source>
</evidence>
<gene>
    <name evidence="7" type="ORF">DPX16_2275</name>
</gene>
<dbReference type="PANTHER" id="PTHR12619:SF18">
    <property type="entry name" value="DNA-BINDING PROTEIN RFX5"/>
    <property type="match status" value="1"/>
</dbReference>
<dbReference type="InterPro" id="IPR036388">
    <property type="entry name" value="WH-like_DNA-bd_sf"/>
</dbReference>
<dbReference type="Gene3D" id="6.10.140.1290">
    <property type="match status" value="1"/>
</dbReference>
<feature type="region of interest" description="Disordered" evidence="5">
    <location>
        <begin position="576"/>
        <end position="608"/>
    </location>
</feature>
<evidence type="ECO:0000259" key="6">
    <source>
        <dbReference type="PROSITE" id="PS51526"/>
    </source>
</evidence>
<dbReference type="PANTHER" id="PTHR12619">
    <property type="entry name" value="RFX TRANSCRIPTION FACTOR FAMILY"/>
    <property type="match status" value="1"/>
</dbReference>
<dbReference type="PROSITE" id="PS51526">
    <property type="entry name" value="RFX_DBD"/>
    <property type="match status" value="1"/>
</dbReference>
<dbReference type="InterPro" id="IPR003150">
    <property type="entry name" value="DNA-bd_RFX"/>
</dbReference>
<dbReference type="Proteomes" id="UP000281406">
    <property type="component" value="Unassembled WGS sequence"/>
</dbReference>
<evidence type="ECO:0000256" key="4">
    <source>
        <dbReference type="ARBA" id="ARBA00061114"/>
    </source>
</evidence>
<dbReference type="InterPro" id="IPR036390">
    <property type="entry name" value="WH_DNA-bd_sf"/>
</dbReference>
<dbReference type="Pfam" id="PF18326">
    <property type="entry name" value="RFX5_N"/>
    <property type="match status" value="1"/>
</dbReference>
<evidence type="ECO:0000313" key="8">
    <source>
        <dbReference type="Proteomes" id="UP000281406"/>
    </source>
</evidence>
<evidence type="ECO:0000256" key="2">
    <source>
        <dbReference type="ARBA" id="ARBA00023125"/>
    </source>
</evidence>
<reference evidence="7 8" key="1">
    <citation type="submission" date="2018-10" db="EMBL/GenBank/DDBJ databases">
        <title>Genome assembly for a Yunnan-Guizhou Plateau 3E fish, Anabarilius grahami (Regan), and its evolutionary and genetic applications.</title>
        <authorList>
            <person name="Jiang W."/>
        </authorList>
    </citation>
    <scope>NUCLEOTIDE SEQUENCE [LARGE SCALE GENOMIC DNA]</scope>
    <source>
        <strain evidence="7">AG-KIZ</strain>
        <tissue evidence="7">Muscle</tissue>
    </source>
</reference>
<dbReference type="FunFam" id="1.10.10.10:FF:000128">
    <property type="entry name" value="DNA-binding protein RFX5 isoform X1"/>
    <property type="match status" value="1"/>
</dbReference>
<dbReference type="GO" id="GO:0005634">
    <property type="term" value="C:nucleus"/>
    <property type="evidence" value="ECO:0007669"/>
    <property type="project" value="UniProtKB-SubCell"/>
</dbReference>
<feature type="domain" description="RFX-type winged-helix" evidence="6">
    <location>
        <begin position="84"/>
        <end position="166"/>
    </location>
</feature>